<dbReference type="STRING" id="1227498.C492_00529"/>
<protein>
    <recommendedName>
        <fullName evidence="1">DUF8129 domain-containing protein</fullName>
    </recommendedName>
</protein>
<comment type="caution">
    <text evidence="2">The sequence shown here is derived from an EMBL/GenBank/DDBJ whole genome shotgun (WGS) entry which is preliminary data.</text>
</comment>
<dbReference type="Pfam" id="PF26450">
    <property type="entry name" value="DUF8129"/>
    <property type="match status" value="1"/>
</dbReference>
<feature type="domain" description="DUF8129" evidence="1">
    <location>
        <begin position="5"/>
        <end position="59"/>
    </location>
</feature>
<dbReference type="InterPro" id="IPR058442">
    <property type="entry name" value="DUF8129"/>
</dbReference>
<dbReference type="Proteomes" id="UP000011531">
    <property type="component" value="Unassembled WGS sequence"/>
</dbReference>
<keyword evidence="3" id="KW-1185">Reference proteome</keyword>
<dbReference type="EMBL" id="AOIA01000017">
    <property type="protein sequence ID" value="ELY66364.1"/>
    <property type="molecule type" value="Genomic_DNA"/>
</dbReference>
<evidence type="ECO:0000313" key="2">
    <source>
        <dbReference type="EMBL" id="ELY66364.1"/>
    </source>
</evidence>
<name>L9XWZ7_9EURY</name>
<accession>L9XWZ7</accession>
<evidence type="ECO:0000313" key="3">
    <source>
        <dbReference type="Proteomes" id="UP000011531"/>
    </source>
</evidence>
<reference evidence="2 3" key="1">
    <citation type="journal article" date="2014" name="PLoS Genet.">
        <title>Phylogenetically driven sequencing of extremely halophilic archaea reveals strategies for static and dynamic osmo-response.</title>
        <authorList>
            <person name="Becker E.A."/>
            <person name="Seitzer P.M."/>
            <person name="Tritt A."/>
            <person name="Larsen D."/>
            <person name="Krusor M."/>
            <person name="Yao A.I."/>
            <person name="Wu D."/>
            <person name="Madern D."/>
            <person name="Eisen J.A."/>
            <person name="Darling A.E."/>
            <person name="Facciotti M.T."/>
        </authorList>
    </citation>
    <scope>NUCLEOTIDE SEQUENCE [LARGE SCALE GENOMIC DNA]</scope>
    <source>
        <strain evidence="2 3">DSM 18795</strain>
    </source>
</reference>
<dbReference type="AlphaFoldDB" id="L9XWZ7"/>
<gene>
    <name evidence="2" type="ORF">C492_00529</name>
</gene>
<sequence>MGEDPARFLSSSERYLPLARILRIQDRGLLSAYRAVELREFGGRDVILEAIDEREHELMEELR</sequence>
<proteinExistence type="predicted"/>
<evidence type="ECO:0000259" key="1">
    <source>
        <dbReference type="Pfam" id="PF26450"/>
    </source>
</evidence>
<organism evidence="2 3">
    <name type="scientific">Natronococcus jeotgali DSM 18795</name>
    <dbReference type="NCBI Taxonomy" id="1227498"/>
    <lineage>
        <taxon>Archaea</taxon>
        <taxon>Methanobacteriati</taxon>
        <taxon>Methanobacteriota</taxon>
        <taxon>Stenosarchaea group</taxon>
        <taxon>Halobacteria</taxon>
        <taxon>Halobacteriales</taxon>
        <taxon>Natrialbaceae</taxon>
        <taxon>Natronococcus</taxon>
    </lineage>
</organism>